<dbReference type="Proteomes" id="UP000642748">
    <property type="component" value="Unassembled WGS sequence"/>
</dbReference>
<name>A0A8J3QRX5_9ACTN</name>
<evidence type="ECO:0000313" key="3">
    <source>
        <dbReference type="Proteomes" id="UP000642748"/>
    </source>
</evidence>
<keyword evidence="1" id="KW-0812">Transmembrane</keyword>
<feature type="transmembrane region" description="Helical" evidence="1">
    <location>
        <begin position="251"/>
        <end position="272"/>
    </location>
</feature>
<sequence>MTTLNLTGTLPAATGRSGLTNALRSEWTKIRSVRSTLWSIGAMAAVAVGLNALINWLTIDRRWAQMVPGERSSVLANPLDNILASPMTVAQFAVAVIGVMAISAEYSTGMVRSTLQAQPRRMTILGAKILVIVGLMLVVGEALSFAAYATGKAVIAPHVPVHLSDPGALRAVIGAGLYIPVLALFSLAAGAILRHTAAAITAVLGIMLVVSNLTQLLPDSWGHHINAYMPMNAGSLVFQQHVAPKQLLTPWQGLGVFAAETAILVVVAAFLMRRRDA</sequence>
<keyword evidence="1" id="KW-0472">Membrane</keyword>
<keyword evidence="3" id="KW-1185">Reference proteome</keyword>
<dbReference type="RefSeq" id="WP_203919394.1">
    <property type="nucleotide sequence ID" value="NZ_BONZ01000038.1"/>
</dbReference>
<comment type="caution">
    <text evidence="2">The sequence shown here is derived from an EMBL/GenBank/DDBJ whole genome shotgun (WGS) entry which is preliminary data.</text>
</comment>
<dbReference type="PANTHER" id="PTHR37305:SF1">
    <property type="entry name" value="MEMBRANE PROTEIN"/>
    <property type="match status" value="1"/>
</dbReference>
<feature type="transmembrane region" description="Helical" evidence="1">
    <location>
        <begin position="196"/>
        <end position="214"/>
    </location>
</feature>
<evidence type="ECO:0000313" key="2">
    <source>
        <dbReference type="EMBL" id="GIH15768.1"/>
    </source>
</evidence>
<feature type="transmembrane region" description="Helical" evidence="1">
    <location>
        <begin position="125"/>
        <end position="148"/>
    </location>
</feature>
<gene>
    <name evidence="2" type="ORF">Raf01_39400</name>
</gene>
<feature type="transmembrane region" description="Helical" evidence="1">
    <location>
        <begin position="37"/>
        <end position="59"/>
    </location>
</feature>
<dbReference type="EMBL" id="BONZ01000038">
    <property type="protein sequence ID" value="GIH15768.1"/>
    <property type="molecule type" value="Genomic_DNA"/>
</dbReference>
<evidence type="ECO:0000256" key="1">
    <source>
        <dbReference type="SAM" id="Phobius"/>
    </source>
</evidence>
<feature type="transmembrane region" description="Helical" evidence="1">
    <location>
        <begin position="168"/>
        <end position="189"/>
    </location>
</feature>
<dbReference type="PANTHER" id="PTHR37305">
    <property type="entry name" value="INTEGRAL MEMBRANE PROTEIN-RELATED"/>
    <property type="match status" value="1"/>
</dbReference>
<dbReference type="AlphaFoldDB" id="A0A8J3QRX5"/>
<feature type="transmembrane region" description="Helical" evidence="1">
    <location>
        <begin position="82"/>
        <end position="104"/>
    </location>
</feature>
<accession>A0A8J3QRX5</accession>
<reference evidence="2" key="1">
    <citation type="submission" date="2021-01" db="EMBL/GenBank/DDBJ databases">
        <title>Whole genome shotgun sequence of Rugosimonospora africana NBRC 104875.</title>
        <authorList>
            <person name="Komaki H."/>
            <person name="Tamura T."/>
        </authorList>
    </citation>
    <scope>NUCLEOTIDE SEQUENCE</scope>
    <source>
        <strain evidence="2">NBRC 104875</strain>
    </source>
</reference>
<keyword evidence="1" id="KW-1133">Transmembrane helix</keyword>
<organism evidence="2 3">
    <name type="scientific">Rugosimonospora africana</name>
    <dbReference type="NCBI Taxonomy" id="556532"/>
    <lineage>
        <taxon>Bacteria</taxon>
        <taxon>Bacillati</taxon>
        <taxon>Actinomycetota</taxon>
        <taxon>Actinomycetes</taxon>
        <taxon>Micromonosporales</taxon>
        <taxon>Micromonosporaceae</taxon>
        <taxon>Rugosimonospora</taxon>
    </lineage>
</organism>
<protein>
    <submittedName>
        <fullName evidence="2">ABC transporter permease</fullName>
    </submittedName>
</protein>
<proteinExistence type="predicted"/>